<evidence type="ECO:0000256" key="4">
    <source>
        <dbReference type="ARBA" id="ARBA00023136"/>
    </source>
</evidence>
<feature type="transmembrane region" description="Helical" evidence="5">
    <location>
        <begin position="95"/>
        <end position="115"/>
    </location>
</feature>
<accession>A0ABY4CQK7</accession>
<feature type="transmembrane region" description="Helical" evidence="5">
    <location>
        <begin position="64"/>
        <end position="83"/>
    </location>
</feature>
<feature type="transmembrane region" description="Helical" evidence="5">
    <location>
        <begin position="221"/>
        <end position="238"/>
    </location>
</feature>
<feature type="transmembrane region" description="Helical" evidence="5">
    <location>
        <begin position="332"/>
        <end position="351"/>
    </location>
</feature>
<proteinExistence type="predicted"/>
<evidence type="ECO:0000313" key="7">
    <source>
        <dbReference type="EMBL" id="UOF91488.1"/>
    </source>
</evidence>
<dbReference type="PANTHER" id="PTHR37422">
    <property type="entry name" value="TEICHURONIC ACID BIOSYNTHESIS PROTEIN TUAE"/>
    <property type="match status" value="1"/>
</dbReference>
<organism evidence="7 8">
    <name type="scientific">Fodinisporobacter ferrooxydans</name>
    <dbReference type="NCBI Taxonomy" id="2901836"/>
    <lineage>
        <taxon>Bacteria</taxon>
        <taxon>Bacillati</taxon>
        <taxon>Bacillota</taxon>
        <taxon>Bacilli</taxon>
        <taxon>Bacillales</taxon>
        <taxon>Alicyclobacillaceae</taxon>
        <taxon>Fodinisporobacter</taxon>
    </lineage>
</organism>
<evidence type="ECO:0000259" key="6">
    <source>
        <dbReference type="Pfam" id="PF04932"/>
    </source>
</evidence>
<feature type="transmembrane region" description="Helical" evidence="5">
    <location>
        <begin position="506"/>
        <end position="524"/>
    </location>
</feature>
<dbReference type="InterPro" id="IPR011990">
    <property type="entry name" value="TPR-like_helical_dom_sf"/>
</dbReference>
<gene>
    <name evidence="7" type="ORF">LSG31_04340</name>
</gene>
<feature type="transmembrane region" description="Helical" evidence="5">
    <location>
        <begin position="244"/>
        <end position="260"/>
    </location>
</feature>
<evidence type="ECO:0000256" key="3">
    <source>
        <dbReference type="ARBA" id="ARBA00022989"/>
    </source>
</evidence>
<dbReference type="EMBL" id="CP089291">
    <property type="protein sequence ID" value="UOF91488.1"/>
    <property type="molecule type" value="Genomic_DNA"/>
</dbReference>
<feature type="transmembrane region" description="Helical" evidence="5">
    <location>
        <begin position="420"/>
        <end position="444"/>
    </location>
</feature>
<feature type="transmembrane region" description="Helical" evidence="5">
    <location>
        <begin position="267"/>
        <end position="285"/>
    </location>
</feature>
<dbReference type="Proteomes" id="UP000830167">
    <property type="component" value="Chromosome"/>
</dbReference>
<evidence type="ECO:0000256" key="2">
    <source>
        <dbReference type="ARBA" id="ARBA00022692"/>
    </source>
</evidence>
<feature type="domain" description="O-antigen ligase-related" evidence="6">
    <location>
        <begin position="304"/>
        <end position="437"/>
    </location>
</feature>
<keyword evidence="3 5" id="KW-1133">Transmembrane helix</keyword>
<feature type="transmembrane region" description="Helical" evidence="5">
    <location>
        <begin position="29"/>
        <end position="52"/>
    </location>
</feature>
<evidence type="ECO:0000256" key="1">
    <source>
        <dbReference type="ARBA" id="ARBA00004141"/>
    </source>
</evidence>
<feature type="transmembrane region" description="Helical" evidence="5">
    <location>
        <begin position="127"/>
        <end position="145"/>
    </location>
</feature>
<dbReference type="SUPFAM" id="SSF48452">
    <property type="entry name" value="TPR-like"/>
    <property type="match status" value="1"/>
</dbReference>
<evidence type="ECO:0000256" key="5">
    <source>
        <dbReference type="SAM" id="Phobius"/>
    </source>
</evidence>
<sequence>MQHSIRSNTPNHALKSNAKMKSSVHSKIATVHIPTWLQAICWLLVAGVFVVAPYWNGLYFYNDFLPVSIAISLVAVIAGIWLWTSRTEIVVSDFWKSFIPYFLGIGLIYILDMMFAPAQKDLAVEGVVRYIALFGVVFLLSVLLQTPKARKVFLGLIVLMGTWTSVFALANGYGTLHSPGALMQPDNRLASVFQYANTNAAFTVVFLIIAFLYPLLLKNKWLKAVVSIGTYVMLLNMTLTYSRGSWLTFAVMAVILVIFVPKAIRGVVLYTNLAPFLMFAGTLTLQTKAVLTSHPALGWTSLGAGIAAAVVISFAIQVWLEKTNGSLPKMIKYAMVAVLILGLGFIGVKLVQHGVHNSILQRIKEINFQDHSVQERFIYYEDGLKMALAHPVLGDGFGTWQALFQKYQYFPYWSKHEHSYWIELAVETGFVGLILFVAAVVFYFRSIFQSLKHSANVSVVNNENIESQNENVTSVVNHDGKIITLISLFSLVAMVLHSAIDFDMSYGLMNFLFWGMMVVGVQNIKIAQTGNALRAQPLRASTVVYYCIGIAATGLCLLVSVTAFAANHYYSFLNATKGNPNTSLMMVDNASSLASYNSQYALAEAQINDQVYGMTKKVTYGQNAIKYAEKAAALAPNDPSTLMQASQILYKYGQANLALQNSEKAYQNGIFGSKYAEQYMIYLAFQSEENLKKDPKLAKQDEQKLLDAWQQVQKRMDFVNHLPKSMPPEVPFSITDQMKLRAAEGYLMSGDKNQASNLINSLIATSKDQSIVLTAKMLFNVMVEKHMASGNAYPITQQVSTNPSISHEYQLLQQL</sequence>
<dbReference type="Pfam" id="PF04932">
    <property type="entry name" value="Wzy_C"/>
    <property type="match status" value="1"/>
</dbReference>
<dbReference type="InterPro" id="IPR051533">
    <property type="entry name" value="WaaL-like"/>
</dbReference>
<name>A0ABY4CQK7_9BACL</name>
<keyword evidence="2 5" id="KW-0812">Transmembrane</keyword>
<dbReference type="InterPro" id="IPR007016">
    <property type="entry name" value="O-antigen_ligase-rel_domated"/>
</dbReference>
<comment type="subcellular location">
    <subcellularLocation>
        <location evidence="1">Membrane</location>
        <topology evidence="1">Multi-pass membrane protein</topology>
    </subcellularLocation>
</comment>
<evidence type="ECO:0000313" key="8">
    <source>
        <dbReference type="Proteomes" id="UP000830167"/>
    </source>
</evidence>
<feature type="transmembrane region" description="Helical" evidence="5">
    <location>
        <begin position="482"/>
        <end position="500"/>
    </location>
</feature>
<keyword evidence="8" id="KW-1185">Reference proteome</keyword>
<dbReference type="PANTHER" id="PTHR37422:SF23">
    <property type="entry name" value="TEICHURONIC ACID BIOSYNTHESIS PROTEIN TUAE"/>
    <property type="match status" value="1"/>
</dbReference>
<keyword evidence="4 5" id="KW-0472">Membrane</keyword>
<feature type="transmembrane region" description="Helical" evidence="5">
    <location>
        <begin position="152"/>
        <end position="173"/>
    </location>
</feature>
<keyword evidence="7" id="KW-0436">Ligase</keyword>
<feature type="transmembrane region" description="Helical" evidence="5">
    <location>
        <begin position="193"/>
        <end position="214"/>
    </location>
</feature>
<dbReference type="RefSeq" id="WP_347438179.1">
    <property type="nucleotide sequence ID" value="NZ_CP089291.1"/>
</dbReference>
<protein>
    <submittedName>
        <fullName evidence="7">O-antigen ligase family protein</fullName>
    </submittedName>
</protein>
<dbReference type="Gene3D" id="1.25.40.10">
    <property type="entry name" value="Tetratricopeptide repeat domain"/>
    <property type="match status" value="1"/>
</dbReference>
<feature type="transmembrane region" description="Helical" evidence="5">
    <location>
        <begin position="544"/>
        <end position="566"/>
    </location>
</feature>
<feature type="transmembrane region" description="Helical" evidence="5">
    <location>
        <begin position="297"/>
        <end position="320"/>
    </location>
</feature>
<reference evidence="7" key="1">
    <citation type="submission" date="2021-12" db="EMBL/GenBank/DDBJ databases">
        <title>Alicyclobacillaceae gen. nov., sp. nov., isolated from chalcocite enrichment system.</title>
        <authorList>
            <person name="Jiang Z."/>
        </authorList>
    </citation>
    <scope>NUCLEOTIDE SEQUENCE</scope>
    <source>
        <strain evidence="7">MYW30-H2</strain>
    </source>
</reference>
<dbReference type="GO" id="GO:0016874">
    <property type="term" value="F:ligase activity"/>
    <property type="evidence" value="ECO:0007669"/>
    <property type="project" value="UniProtKB-KW"/>
</dbReference>